<feature type="region of interest" description="Disordered" evidence="1">
    <location>
        <begin position="121"/>
        <end position="144"/>
    </location>
</feature>
<dbReference type="PANTHER" id="PTHR33627:SF1">
    <property type="entry name" value="TRANSPOSASE"/>
    <property type="match status" value="1"/>
</dbReference>
<dbReference type="PANTHER" id="PTHR33627">
    <property type="entry name" value="TRANSPOSASE"/>
    <property type="match status" value="1"/>
</dbReference>
<name>B5I4I9_STRX2</name>
<protein>
    <submittedName>
        <fullName evidence="2">IS4 family transposase</fullName>
    </submittedName>
</protein>
<dbReference type="SUPFAM" id="SSF53098">
    <property type="entry name" value="Ribonuclease H-like"/>
    <property type="match status" value="1"/>
</dbReference>
<sequence length="144" mass="15366">MAGGAEQGLPGRRPAHLPGTPAEDRAGQAAVAQGGRERLARRGVSRPEVISCCIAYCPADTTPDELIRVAGSRWAVEECFQTAKQECGLDDYQVRRYPGRHRHMTLAMAAHACPTVLRARRLDTDKTETGPPGSSTSASPRSGA</sequence>
<dbReference type="EMBL" id="CM000951">
    <property type="protein sequence ID" value="EDY59994.1"/>
    <property type="molecule type" value="Genomic_DNA"/>
</dbReference>
<evidence type="ECO:0000313" key="2">
    <source>
        <dbReference type="EMBL" id="EDY59994.1"/>
    </source>
</evidence>
<feature type="compositionally biased region" description="Low complexity" evidence="1">
    <location>
        <begin position="129"/>
        <end position="144"/>
    </location>
</feature>
<dbReference type="AlphaFoldDB" id="B5I4I9"/>
<dbReference type="InterPro" id="IPR012337">
    <property type="entry name" value="RNaseH-like_sf"/>
</dbReference>
<evidence type="ECO:0000256" key="1">
    <source>
        <dbReference type="SAM" id="MobiDB-lite"/>
    </source>
</evidence>
<keyword evidence="3" id="KW-1185">Reference proteome</keyword>
<feature type="region of interest" description="Disordered" evidence="1">
    <location>
        <begin position="1"/>
        <end position="44"/>
    </location>
</feature>
<accession>B5I4I9</accession>
<evidence type="ECO:0000313" key="3">
    <source>
        <dbReference type="Proteomes" id="UP000002785"/>
    </source>
</evidence>
<dbReference type="InterPro" id="IPR039365">
    <property type="entry name" value="IS701-like"/>
</dbReference>
<dbReference type="Proteomes" id="UP000002785">
    <property type="component" value="Chromosome"/>
</dbReference>
<proteinExistence type="predicted"/>
<reference evidence="2" key="1">
    <citation type="submission" date="2009-10" db="EMBL/GenBank/DDBJ databases">
        <title>The genome sequence of Streptomyces sviceus strain ATCC 29083.</title>
        <authorList>
            <consortium name="The Broad Institute Genome Sequencing Platform"/>
            <consortium name="Broad Institute Microbial Sequencing Center"/>
            <person name="Fischbach M."/>
            <person name="Godfrey P."/>
            <person name="Ward D."/>
            <person name="Young S."/>
            <person name="Zeng Q."/>
            <person name="Koehrsen M."/>
            <person name="Alvarado L."/>
            <person name="Berlin A.M."/>
            <person name="Bochicchio J."/>
            <person name="Borenstein D."/>
            <person name="Chapman S.B."/>
            <person name="Chen Z."/>
            <person name="Engels R."/>
            <person name="Freedman E."/>
            <person name="Gellesch M."/>
            <person name="Goldberg J."/>
            <person name="Griggs A."/>
            <person name="Gujja S."/>
            <person name="Heilman E.R."/>
            <person name="Heiman D.I."/>
            <person name="Hepburn T.A."/>
            <person name="Howarth C."/>
            <person name="Jen D."/>
            <person name="Larson L."/>
            <person name="Lewis B."/>
            <person name="Mehta T."/>
            <person name="Park D."/>
            <person name="Pearson M."/>
            <person name="Richards J."/>
            <person name="Roberts A."/>
            <person name="Saif S."/>
            <person name="Shea T.D."/>
            <person name="Shenoy N."/>
            <person name="Sisk P."/>
            <person name="Stolte C."/>
            <person name="Sykes S.N."/>
            <person name="Thomson T."/>
            <person name="Walk T."/>
            <person name="White J."/>
            <person name="Yandava C."/>
            <person name="Straight P."/>
            <person name="Clardy J."/>
            <person name="Hung D."/>
            <person name="Kolter R."/>
            <person name="Mekalanos J."/>
            <person name="Walker S."/>
            <person name="Walsh C.T."/>
            <person name="Wieland-Brown L.C."/>
            <person name="Haas B."/>
            <person name="Nusbaum C."/>
            <person name="Birren B."/>
        </authorList>
    </citation>
    <scope>NUCLEOTIDE SEQUENCE [LARGE SCALE GENOMIC DNA]</scope>
    <source>
        <strain evidence="2">ATCC 29083</strain>
    </source>
</reference>
<dbReference type="eggNOG" id="COG5659">
    <property type="taxonomic scope" value="Bacteria"/>
</dbReference>
<dbReference type="HOGENOM" id="CLU_150092_0_0_11"/>
<gene>
    <name evidence="2" type="ORF">SSEG_06574</name>
</gene>
<organism evidence="2 3">
    <name type="scientific">Streptomyces sviceus (strain ATCC 29083 / DSM 924 / JCM 4929 / NBRC 13980 / NCIMB 11184 / NRRL 5439 / UC 5370)</name>
    <dbReference type="NCBI Taxonomy" id="463191"/>
    <lineage>
        <taxon>Bacteria</taxon>
        <taxon>Bacillati</taxon>
        <taxon>Actinomycetota</taxon>
        <taxon>Actinomycetes</taxon>
        <taxon>Kitasatosporales</taxon>
        <taxon>Streptomycetaceae</taxon>
        <taxon>Streptomyces</taxon>
    </lineage>
</organism>